<feature type="transmembrane region" description="Helical" evidence="2">
    <location>
        <begin position="39"/>
        <end position="62"/>
    </location>
</feature>
<keyword evidence="2" id="KW-0472">Membrane</keyword>
<feature type="transmembrane region" description="Helical" evidence="2">
    <location>
        <begin position="74"/>
        <end position="92"/>
    </location>
</feature>
<dbReference type="Proteomes" id="UP000198280">
    <property type="component" value="Unassembled WGS sequence"/>
</dbReference>
<dbReference type="EMBL" id="FZOF01000020">
    <property type="protein sequence ID" value="SNT30765.1"/>
    <property type="molecule type" value="Genomic_DNA"/>
</dbReference>
<feature type="region of interest" description="Disordered" evidence="1">
    <location>
        <begin position="1"/>
        <end position="27"/>
    </location>
</feature>
<dbReference type="PANTHER" id="PTHR38441:SF1">
    <property type="entry name" value="MEMBRANE PROTEIN"/>
    <property type="match status" value="1"/>
</dbReference>
<gene>
    <name evidence="3" type="ORF">SAMN05216252_12057</name>
</gene>
<protein>
    <submittedName>
        <fullName evidence="3">Uncharacterized membrane protein, DUF485 family</fullName>
    </submittedName>
</protein>
<evidence type="ECO:0000256" key="1">
    <source>
        <dbReference type="SAM" id="MobiDB-lite"/>
    </source>
</evidence>
<reference evidence="3 4" key="1">
    <citation type="submission" date="2017-06" db="EMBL/GenBank/DDBJ databases">
        <authorList>
            <person name="Kim H.J."/>
            <person name="Triplett B.A."/>
        </authorList>
    </citation>
    <scope>NUCLEOTIDE SEQUENCE [LARGE SCALE GENOMIC DNA]</scope>
    <source>
        <strain evidence="3 4">CGMCC 4.1858</strain>
    </source>
</reference>
<dbReference type="AlphaFoldDB" id="A0A239LK47"/>
<dbReference type="RefSeq" id="WP_089227047.1">
    <property type="nucleotide sequence ID" value="NZ_FZOF01000020.1"/>
</dbReference>
<organism evidence="3 4">
    <name type="scientific">Actinacidiphila glaucinigra</name>
    <dbReference type="NCBI Taxonomy" id="235986"/>
    <lineage>
        <taxon>Bacteria</taxon>
        <taxon>Bacillati</taxon>
        <taxon>Actinomycetota</taxon>
        <taxon>Actinomycetes</taxon>
        <taxon>Kitasatosporales</taxon>
        <taxon>Streptomycetaceae</taxon>
        <taxon>Actinacidiphila</taxon>
    </lineage>
</organism>
<dbReference type="OrthoDB" id="3543412at2"/>
<evidence type="ECO:0000313" key="4">
    <source>
        <dbReference type="Proteomes" id="UP000198280"/>
    </source>
</evidence>
<feature type="region of interest" description="Disordered" evidence="1">
    <location>
        <begin position="102"/>
        <end position="122"/>
    </location>
</feature>
<proteinExistence type="predicted"/>
<accession>A0A239LK47</accession>
<evidence type="ECO:0000256" key="2">
    <source>
        <dbReference type="SAM" id="Phobius"/>
    </source>
</evidence>
<dbReference type="PANTHER" id="PTHR38441">
    <property type="entry name" value="INTEGRAL MEMBRANE PROTEIN-RELATED"/>
    <property type="match status" value="1"/>
</dbReference>
<keyword evidence="4" id="KW-1185">Reference proteome</keyword>
<dbReference type="Pfam" id="PF04341">
    <property type="entry name" value="DUF485"/>
    <property type="match status" value="1"/>
</dbReference>
<keyword evidence="2" id="KW-0812">Transmembrane</keyword>
<dbReference type="InterPro" id="IPR007436">
    <property type="entry name" value="DUF485"/>
</dbReference>
<sequence length="122" mass="13715">MTYYGDTWHHWQPPPPAAPPPRPPVRPTELRRLRSAYRLLRRVSALTALGYFVLFLLLSVLARDTMGTRVAGELTLGTLMGLSQLAVTFAAVRWYERSARRSVDPLARRVRQQTESAGGAAR</sequence>
<evidence type="ECO:0000313" key="3">
    <source>
        <dbReference type="EMBL" id="SNT30765.1"/>
    </source>
</evidence>
<keyword evidence="2" id="KW-1133">Transmembrane helix</keyword>
<name>A0A239LK47_9ACTN</name>
<feature type="compositionally biased region" description="Pro residues" evidence="1">
    <location>
        <begin position="12"/>
        <end position="26"/>
    </location>
</feature>